<dbReference type="GO" id="GO:0007283">
    <property type="term" value="P:spermatogenesis"/>
    <property type="evidence" value="ECO:0007669"/>
    <property type="project" value="UniProtKB-KW"/>
</dbReference>
<feature type="region of interest" description="Disordered" evidence="5">
    <location>
        <begin position="136"/>
        <end position="184"/>
    </location>
</feature>
<feature type="compositionally biased region" description="Pro residues" evidence="5">
    <location>
        <begin position="618"/>
        <end position="640"/>
    </location>
</feature>
<dbReference type="Proteomes" id="UP000838878">
    <property type="component" value="Chromosome 1"/>
</dbReference>
<organism evidence="8 9">
    <name type="scientific">Brenthis ino</name>
    <name type="common">lesser marbled fritillary</name>
    <dbReference type="NCBI Taxonomy" id="405034"/>
    <lineage>
        <taxon>Eukaryota</taxon>
        <taxon>Metazoa</taxon>
        <taxon>Ecdysozoa</taxon>
        <taxon>Arthropoda</taxon>
        <taxon>Hexapoda</taxon>
        <taxon>Insecta</taxon>
        <taxon>Pterygota</taxon>
        <taxon>Neoptera</taxon>
        <taxon>Endopterygota</taxon>
        <taxon>Lepidoptera</taxon>
        <taxon>Glossata</taxon>
        <taxon>Ditrysia</taxon>
        <taxon>Papilionoidea</taxon>
        <taxon>Nymphalidae</taxon>
        <taxon>Heliconiinae</taxon>
        <taxon>Argynnini</taxon>
        <taxon>Brenthis</taxon>
    </lineage>
</organism>
<evidence type="ECO:0008006" key="10">
    <source>
        <dbReference type="Google" id="ProtNLM"/>
    </source>
</evidence>
<evidence type="ECO:0000259" key="7">
    <source>
        <dbReference type="PROSITE" id="PS51644"/>
    </source>
</evidence>
<feature type="region of interest" description="Disordered" evidence="5">
    <location>
        <begin position="206"/>
        <end position="234"/>
    </location>
</feature>
<dbReference type="InterPro" id="IPR002999">
    <property type="entry name" value="Tudor"/>
</dbReference>
<dbReference type="Pfam" id="PF12872">
    <property type="entry name" value="OST-HTH"/>
    <property type="match status" value="2"/>
</dbReference>
<feature type="region of interest" description="Disordered" evidence="5">
    <location>
        <begin position="304"/>
        <end position="329"/>
    </location>
</feature>
<feature type="domain" description="HTH OST-type" evidence="7">
    <location>
        <begin position="235"/>
        <end position="307"/>
    </location>
</feature>
<evidence type="ECO:0000256" key="4">
    <source>
        <dbReference type="ARBA" id="ARBA00022871"/>
    </source>
</evidence>
<keyword evidence="4" id="KW-0744">Spermatogenesis</keyword>
<dbReference type="PANTHER" id="PTHR22948">
    <property type="entry name" value="TUDOR DOMAIN CONTAINING PROTEIN"/>
    <property type="match status" value="1"/>
</dbReference>
<dbReference type="CDD" id="cd09972">
    <property type="entry name" value="LOTUS_TDRD_OSKAR"/>
    <property type="match status" value="1"/>
</dbReference>
<dbReference type="PANTHER" id="PTHR22948:SF29">
    <property type="entry name" value="FI02030P-RELATED"/>
    <property type="match status" value="1"/>
</dbReference>
<dbReference type="PROSITE" id="PS50304">
    <property type="entry name" value="TUDOR"/>
    <property type="match status" value="1"/>
</dbReference>
<dbReference type="OrthoDB" id="341421at2759"/>
<proteinExistence type="predicted"/>
<keyword evidence="3" id="KW-0677">Repeat</keyword>
<dbReference type="SUPFAM" id="SSF50199">
    <property type="entry name" value="Staphylococcal nuclease"/>
    <property type="match status" value="1"/>
</dbReference>
<evidence type="ECO:0000313" key="9">
    <source>
        <dbReference type="Proteomes" id="UP000838878"/>
    </source>
</evidence>
<dbReference type="Gene3D" id="3.30.420.610">
    <property type="entry name" value="LOTUS domain-like"/>
    <property type="match status" value="2"/>
</dbReference>
<feature type="domain" description="HTH OST-type" evidence="7">
    <location>
        <begin position="4"/>
        <end position="79"/>
    </location>
</feature>
<dbReference type="InterPro" id="IPR050621">
    <property type="entry name" value="Tudor_domain_containing"/>
</dbReference>
<evidence type="ECO:0000256" key="3">
    <source>
        <dbReference type="ARBA" id="ARBA00022737"/>
    </source>
</evidence>
<sequence length="661" mass="73223">MDEEIVKLKSVLKSLVVSSPTQVDVRTLMKDYRNMVGSHLPIAKFGYKDPTSFLKERCSDSFMLQGPAANPTLTLIVSESLKHIDKFVQKQKTSAMVKVKGKRRSIAQSTVKPPEINLITKSFIDKKEKERKNVHENIDANKKQNIVNGNAKIDKPANSSTQNHSPKQDHDQPSNVKDNRIAENNNCPQSALHNFLKKRTALYSSSQSVSDSGEKEDCDSGRQTSSSSSSSKRMQLEELKKEIILIINDYPDGVWCTDLLRLYRERYKRELNFSRFGYTSILSLACALPHVRVARQPGGDWLLSDAAAPAPRPPRAPAPRRARSHADPEDALPGIDFDEDVFPADCVHFLEGVPRVRAAEAPGDMVEVVVAEVYSPSHFWLQRLGPAHNLAMEDIMDEMNQYYKFGEGRTRTLAPGAVRVGHYCSSCYEGDWHRSLIVKIVDSDTVKVRHVDYGTVERCAAAELRPLRREWAALPAQAQRARLAAARPAARRWPRAAALAFLHLVRARRLVANVVAAHAERDELEVLLIDTSGPDDRCIAAELVRAGHALHRPDAALHVSTALGSDDDTDVCSDDSASASASQVAPGAAPRMPAWVCDEDDARAAWRRVRALRARVRPPSPPSPPAPSPLAPSPPTPAPPALAAYANILQRRRELFNQLKK</sequence>
<dbReference type="AlphaFoldDB" id="A0A8J9VKP7"/>
<evidence type="ECO:0000256" key="1">
    <source>
        <dbReference type="ARBA" id="ARBA00004496"/>
    </source>
</evidence>
<feature type="compositionally biased region" description="Basic and acidic residues" evidence="5">
    <location>
        <begin position="166"/>
        <end position="181"/>
    </location>
</feature>
<dbReference type="SMART" id="SM00333">
    <property type="entry name" value="TUDOR"/>
    <property type="match status" value="1"/>
</dbReference>
<feature type="region of interest" description="Disordered" evidence="5">
    <location>
        <begin position="613"/>
        <end position="641"/>
    </location>
</feature>
<protein>
    <recommendedName>
        <fullName evidence="10">Tudor domain-containing protein 5</fullName>
    </recommendedName>
</protein>
<keyword evidence="2" id="KW-0963">Cytoplasm</keyword>
<keyword evidence="9" id="KW-1185">Reference proteome</keyword>
<dbReference type="Gene3D" id="2.40.50.90">
    <property type="match status" value="1"/>
</dbReference>
<dbReference type="GO" id="GO:0030154">
    <property type="term" value="P:cell differentiation"/>
    <property type="evidence" value="ECO:0007669"/>
    <property type="project" value="UniProtKB-ARBA"/>
</dbReference>
<evidence type="ECO:0000313" key="8">
    <source>
        <dbReference type="EMBL" id="CAH0713037.1"/>
    </source>
</evidence>
<comment type="subcellular location">
    <subcellularLocation>
        <location evidence="1">Cytoplasm</location>
    </subcellularLocation>
</comment>
<dbReference type="CDD" id="cd08824">
    <property type="entry name" value="LOTUS"/>
    <property type="match status" value="1"/>
</dbReference>
<dbReference type="EMBL" id="OV170221">
    <property type="protein sequence ID" value="CAH0713037.1"/>
    <property type="molecule type" value="Genomic_DNA"/>
</dbReference>
<dbReference type="InterPro" id="IPR041966">
    <property type="entry name" value="LOTUS-like"/>
</dbReference>
<accession>A0A8J9VKP7</accession>
<keyword evidence="4" id="KW-0221">Differentiation</keyword>
<reference evidence="8" key="1">
    <citation type="submission" date="2021-12" db="EMBL/GenBank/DDBJ databases">
        <authorList>
            <person name="Martin H S."/>
        </authorList>
    </citation>
    <scope>NUCLEOTIDE SEQUENCE</scope>
</reference>
<name>A0A8J9VKP7_9NEOP</name>
<evidence type="ECO:0000256" key="5">
    <source>
        <dbReference type="SAM" id="MobiDB-lite"/>
    </source>
</evidence>
<dbReference type="GO" id="GO:0005737">
    <property type="term" value="C:cytoplasm"/>
    <property type="evidence" value="ECO:0007669"/>
    <property type="project" value="UniProtKB-SubCell"/>
</dbReference>
<dbReference type="InterPro" id="IPR035437">
    <property type="entry name" value="SNase_OB-fold_sf"/>
</dbReference>
<dbReference type="Gene3D" id="2.30.30.140">
    <property type="match status" value="1"/>
</dbReference>
<feature type="compositionally biased region" description="Low complexity" evidence="5">
    <location>
        <begin position="574"/>
        <end position="589"/>
    </location>
</feature>
<evidence type="ECO:0000256" key="2">
    <source>
        <dbReference type="ARBA" id="ARBA00022490"/>
    </source>
</evidence>
<feature type="region of interest" description="Disordered" evidence="5">
    <location>
        <begin position="565"/>
        <end position="589"/>
    </location>
</feature>
<evidence type="ECO:0000259" key="6">
    <source>
        <dbReference type="PROSITE" id="PS50304"/>
    </source>
</evidence>
<dbReference type="Pfam" id="PF00567">
    <property type="entry name" value="TUDOR"/>
    <property type="match status" value="1"/>
</dbReference>
<gene>
    <name evidence="8" type="ORF">BINO364_LOCUS237</name>
</gene>
<dbReference type="PROSITE" id="PS51644">
    <property type="entry name" value="HTH_OST"/>
    <property type="match status" value="2"/>
</dbReference>
<dbReference type="SUPFAM" id="SSF63748">
    <property type="entry name" value="Tudor/PWWP/MBT"/>
    <property type="match status" value="1"/>
</dbReference>
<feature type="domain" description="Tudor" evidence="6">
    <location>
        <begin position="417"/>
        <end position="474"/>
    </location>
</feature>
<dbReference type="InterPro" id="IPR025605">
    <property type="entry name" value="OST-HTH/LOTUS_dom"/>
</dbReference>
<feature type="non-terminal residue" evidence="8">
    <location>
        <position position="661"/>
    </location>
</feature>